<dbReference type="Proteomes" id="UP000694569">
    <property type="component" value="Unplaced"/>
</dbReference>
<keyword evidence="2" id="KW-0812">Transmembrane</keyword>
<dbReference type="GeneTree" id="ENSGT00940000166722"/>
<dbReference type="PANTHER" id="PTHR34914">
    <property type="entry name" value="LYMPHOCYTE EXPANSION MOLECULE"/>
    <property type="match status" value="1"/>
</dbReference>
<dbReference type="Pfam" id="PF07004">
    <property type="entry name" value="SHIPPO-rpt"/>
    <property type="match status" value="3"/>
</dbReference>
<evidence type="ECO:0000313" key="3">
    <source>
        <dbReference type="Ensembl" id="ENSLLEP00000048490.1"/>
    </source>
</evidence>
<dbReference type="OrthoDB" id="6275292at2759"/>
<feature type="transmembrane region" description="Helical" evidence="2">
    <location>
        <begin position="364"/>
        <end position="389"/>
    </location>
</feature>
<keyword evidence="4" id="KW-1185">Reference proteome</keyword>
<dbReference type="Ensembl" id="ENSLLET00000050383.1">
    <property type="protein sequence ID" value="ENSLLEP00000048490.1"/>
    <property type="gene ID" value="ENSLLEG00000030572.1"/>
</dbReference>
<dbReference type="InterPro" id="IPR033557">
    <property type="entry name" value="CIMAP2"/>
</dbReference>
<dbReference type="PANTHER" id="PTHR34914:SF1">
    <property type="entry name" value="LYMPHOCYTE EXPANSION MOLECULE"/>
    <property type="match status" value="1"/>
</dbReference>
<keyword evidence="2" id="KW-1133">Transmembrane helix</keyword>
<keyword evidence="2" id="KW-0472">Membrane</keyword>
<reference evidence="3" key="2">
    <citation type="submission" date="2025-09" db="UniProtKB">
        <authorList>
            <consortium name="Ensembl"/>
        </authorList>
    </citation>
    <scope>IDENTIFICATION</scope>
</reference>
<evidence type="ECO:0000313" key="4">
    <source>
        <dbReference type="Proteomes" id="UP000694569"/>
    </source>
</evidence>
<feature type="region of interest" description="Disordered" evidence="1">
    <location>
        <begin position="1"/>
        <end position="61"/>
    </location>
</feature>
<accession>A0A8C5R9M9</accession>
<protein>
    <recommendedName>
        <fullName evidence="5">Sperm-tail PG-rich repeat-containing protein 2</fullName>
    </recommendedName>
</protein>
<evidence type="ECO:0000256" key="1">
    <source>
        <dbReference type="SAM" id="MobiDB-lite"/>
    </source>
</evidence>
<evidence type="ECO:0008006" key="5">
    <source>
        <dbReference type="Google" id="ProtNLM"/>
    </source>
</evidence>
<organism evidence="3 4">
    <name type="scientific">Leptobrachium leishanense</name>
    <name type="common">Leishan spiny toad</name>
    <dbReference type="NCBI Taxonomy" id="445787"/>
    <lineage>
        <taxon>Eukaryota</taxon>
        <taxon>Metazoa</taxon>
        <taxon>Chordata</taxon>
        <taxon>Craniata</taxon>
        <taxon>Vertebrata</taxon>
        <taxon>Euteleostomi</taxon>
        <taxon>Amphibia</taxon>
        <taxon>Batrachia</taxon>
        <taxon>Anura</taxon>
        <taxon>Pelobatoidea</taxon>
        <taxon>Megophryidae</taxon>
        <taxon>Leptobrachium</taxon>
    </lineage>
</organism>
<proteinExistence type="predicted"/>
<sequence>MSRFDISSIHPESKKPGSYTQVPYCRRANSEQASRLGPGSYEPAPGNFSPTVLQRKASGPGWKRELETKRLSQMPHFLFKETQERNRLLKQSLGPGSYNIKSFSELLEEKPSSERGVCSTRDVRFKDSQKVCYPGPGTYGIPHRLIEDRATKSASNKGLMEGGTAIRQVPKTAGSGLGPGTYKVESCIDETLEKVVGKRGPYDLFSGSRDQPVYGHIGSQVKMESEPGQYKMKSFTEEWESEHKKKRGFLGRIAQYPNVSAERLCCSSLVHCPRPANSPGPGYYDVKSSFPQKTGSNVAFLCSAKRFERKSCRLLSGSAREDSVQEQTHASCEIGNTSSCQRLSEIAMVQHGVNARLADGFLPILNLIIDVCLILQSFLWGWGGVGVFGGKKIKPIGKRYHCHRFNIKVTYSILV</sequence>
<dbReference type="InterPro" id="IPR010736">
    <property type="entry name" value="SHIPPO-rpt"/>
</dbReference>
<dbReference type="AlphaFoldDB" id="A0A8C5R9M9"/>
<reference evidence="3" key="1">
    <citation type="submission" date="2025-08" db="UniProtKB">
        <authorList>
            <consortium name="Ensembl"/>
        </authorList>
    </citation>
    <scope>IDENTIFICATION</scope>
</reference>
<name>A0A8C5R9M9_9ANUR</name>
<evidence type="ECO:0000256" key="2">
    <source>
        <dbReference type="SAM" id="Phobius"/>
    </source>
</evidence>